<gene>
    <name evidence="7" type="ORF">GJU80_09650</name>
</gene>
<evidence type="ECO:0000256" key="4">
    <source>
        <dbReference type="ARBA" id="ARBA00022840"/>
    </source>
</evidence>
<keyword evidence="5" id="KW-1278">Translocase</keyword>
<name>A0A5Q3S525_9NEIS</name>
<dbReference type="GO" id="GO:0016887">
    <property type="term" value="F:ATP hydrolysis activity"/>
    <property type="evidence" value="ECO:0007669"/>
    <property type="project" value="InterPro"/>
</dbReference>
<dbReference type="RefSeq" id="WP_095502458.1">
    <property type="nucleotide sequence ID" value="NZ_CP046027.1"/>
</dbReference>
<dbReference type="SUPFAM" id="SSF52540">
    <property type="entry name" value="P-loop containing nucleoside triphosphate hydrolases"/>
    <property type="match status" value="1"/>
</dbReference>
<dbReference type="PANTHER" id="PTHR42794:SF1">
    <property type="entry name" value="HEMIN IMPORT ATP-BINDING PROTEIN HMUV"/>
    <property type="match status" value="1"/>
</dbReference>
<keyword evidence="1" id="KW-0813">Transport</keyword>
<dbReference type="InterPro" id="IPR003593">
    <property type="entry name" value="AAA+_ATPase"/>
</dbReference>
<accession>A0A5Q3S525</accession>
<dbReference type="Proteomes" id="UP000486297">
    <property type="component" value="Unassembled WGS sequence"/>
</dbReference>
<dbReference type="EMBL" id="WJXO01000001">
    <property type="protein sequence ID" value="MRN38735.1"/>
    <property type="molecule type" value="Genomic_DNA"/>
</dbReference>
<evidence type="ECO:0000256" key="6">
    <source>
        <dbReference type="ARBA" id="ARBA00037066"/>
    </source>
</evidence>
<dbReference type="InterPro" id="IPR027417">
    <property type="entry name" value="P-loop_NTPase"/>
</dbReference>
<dbReference type="Pfam" id="PF00005">
    <property type="entry name" value="ABC_tran"/>
    <property type="match status" value="1"/>
</dbReference>
<proteinExistence type="predicted"/>
<dbReference type="Gene3D" id="3.40.50.300">
    <property type="entry name" value="P-loop containing nucleotide triphosphate hydrolases"/>
    <property type="match status" value="1"/>
</dbReference>
<dbReference type="CDD" id="cd03214">
    <property type="entry name" value="ABC_Iron-Siderophores_B12_Hemin"/>
    <property type="match status" value="1"/>
</dbReference>
<dbReference type="InterPro" id="IPR017871">
    <property type="entry name" value="ABC_transporter-like_CS"/>
</dbReference>
<dbReference type="SMART" id="SM00382">
    <property type="entry name" value="AAA"/>
    <property type="match status" value="1"/>
</dbReference>
<keyword evidence="2" id="KW-1003">Cell membrane</keyword>
<evidence type="ECO:0000256" key="3">
    <source>
        <dbReference type="ARBA" id="ARBA00022741"/>
    </source>
</evidence>
<dbReference type="PANTHER" id="PTHR42794">
    <property type="entry name" value="HEMIN IMPORT ATP-BINDING PROTEIN HMUV"/>
    <property type="match status" value="1"/>
</dbReference>
<dbReference type="PROSITE" id="PS00211">
    <property type="entry name" value="ABC_TRANSPORTER_1"/>
    <property type="match status" value="1"/>
</dbReference>
<dbReference type="PROSITE" id="PS50893">
    <property type="entry name" value="ABC_TRANSPORTER_2"/>
    <property type="match status" value="1"/>
</dbReference>
<evidence type="ECO:0000313" key="8">
    <source>
        <dbReference type="Proteomes" id="UP000486297"/>
    </source>
</evidence>
<keyword evidence="3" id="KW-0547">Nucleotide-binding</keyword>
<protein>
    <submittedName>
        <fullName evidence="7">ATP-binding cassette domain-containing protein</fullName>
    </submittedName>
</protein>
<dbReference type="GO" id="GO:0005524">
    <property type="term" value="F:ATP binding"/>
    <property type="evidence" value="ECO:0007669"/>
    <property type="project" value="UniProtKB-KW"/>
</dbReference>
<keyword evidence="2" id="KW-0472">Membrane</keyword>
<reference evidence="7" key="1">
    <citation type="journal article" name="Emerg. Infect. Dis.">
        <title>Two cases of a newly characterized neisseria species.</title>
        <authorList>
            <person name="Mustapha M."/>
            <person name="Lemos A.P.S."/>
            <person name="Harrison L.H."/>
            <person name="Vantyne D."/>
            <person name="Sacchi C.T."/>
        </authorList>
    </citation>
    <scope>NUCLEOTIDE SEQUENCE</scope>
    <source>
        <strain evidence="7">N.95.16</strain>
    </source>
</reference>
<evidence type="ECO:0000256" key="1">
    <source>
        <dbReference type="ARBA" id="ARBA00022448"/>
    </source>
</evidence>
<keyword evidence="8" id="KW-1185">Reference proteome</keyword>
<keyword evidence="4 7" id="KW-0067">ATP-binding</keyword>
<evidence type="ECO:0000256" key="2">
    <source>
        <dbReference type="ARBA" id="ARBA00022475"/>
    </source>
</evidence>
<dbReference type="AlphaFoldDB" id="A0A5Q3S525"/>
<sequence length="244" mass="27130">MNASFEIQSLQVAIRGKTLLEVDALSFPCNQNTAIIGPNGAGKSTLLKALIGQAGSGTVNLFGQPATPQIKQGRVAWVGQHGQYAMPMTVREYIALSAFAYTGHLKQTAAQTDELLAYFDLIDLADKRISRLSGGEQQRANIIRALLQNAPVLLLDEPCNHLDIRHQHKLMQYLREQQNTFSSIMVLHDLNLAAHYAQHIVLMNQGKIIATGTPQDVMREDLLQQVYHWPIRCIRDGTGLYFRA</sequence>
<comment type="caution">
    <text evidence="7">The sequence shown here is derived from an EMBL/GenBank/DDBJ whole genome shotgun (WGS) entry which is preliminary data.</text>
</comment>
<comment type="function">
    <text evidence="6">Part of the ABC transporter complex HmuTUV involved in hemin import. Responsible for energy coupling to the transport system.</text>
</comment>
<organism evidence="7 8">
    <name type="scientific">Neisseria brasiliensis</name>
    <dbReference type="NCBI Taxonomy" id="2666100"/>
    <lineage>
        <taxon>Bacteria</taxon>
        <taxon>Pseudomonadati</taxon>
        <taxon>Pseudomonadota</taxon>
        <taxon>Betaproteobacteria</taxon>
        <taxon>Neisseriales</taxon>
        <taxon>Neisseriaceae</taxon>
        <taxon>Neisseria</taxon>
    </lineage>
</organism>
<dbReference type="InterPro" id="IPR003439">
    <property type="entry name" value="ABC_transporter-like_ATP-bd"/>
</dbReference>
<evidence type="ECO:0000313" key="7">
    <source>
        <dbReference type="EMBL" id="MRN38735.1"/>
    </source>
</evidence>
<evidence type="ECO:0000256" key="5">
    <source>
        <dbReference type="ARBA" id="ARBA00022967"/>
    </source>
</evidence>